<evidence type="ECO:0000313" key="3">
    <source>
        <dbReference type="Proteomes" id="UP000195918"/>
    </source>
</evidence>
<dbReference type="RefSeq" id="WP_086950819.1">
    <property type="nucleotide sequence ID" value="NZ_FWFD01000007.1"/>
</dbReference>
<protein>
    <submittedName>
        <fullName evidence="2">ABC transporter, permease protein EscB</fullName>
    </submittedName>
</protein>
<dbReference type="AlphaFoldDB" id="A0A1X6WLN9"/>
<dbReference type="EMBL" id="FWFD01000007">
    <property type="protein sequence ID" value="SLM85187.1"/>
    <property type="molecule type" value="Genomic_DNA"/>
</dbReference>
<feature type="transmembrane region" description="Helical" evidence="1">
    <location>
        <begin position="55"/>
        <end position="78"/>
    </location>
</feature>
<dbReference type="Pfam" id="PF05975">
    <property type="entry name" value="EcsB"/>
    <property type="match status" value="1"/>
</dbReference>
<organism evidence="2 3">
    <name type="scientific">Vagococcus fluvialis bH819</name>
    <dbReference type="NCBI Taxonomy" id="1255619"/>
    <lineage>
        <taxon>Bacteria</taxon>
        <taxon>Bacillati</taxon>
        <taxon>Bacillota</taxon>
        <taxon>Bacilli</taxon>
        <taxon>Lactobacillales</taxon>
        <taxon>Enterococcaceae</taxon>
        <taxon>Vagococcus</taxon>
    </lineage>
</organism>
<keyword evidence="1" id="KW-0472">Membrane</keyword>
<evidence type="ECO:0000256" key="1">
    <source>
        <dbReference type="SAM" id="Phobius"/>
    </source>
</evidence>
<dbReference type="GO" id="GO:0016020">
    <property type="term" value="C:membrane"/>
    <property type="evidence" value="ECO:0007669"/>
    <property type="project" value="InterPro"/>
</dbReference>
<keyword evidence="1" id="KW-1133">Transmembrane helix</keyword>
<accession>A0A1X6WLN9</accession>
<proteinExistence type="predicted"/>
<name>A0A1X6WLN9_9ENTE</name>
<keyword evidence="1" id="KW-0812">Transmembrane</keyword>
<sequence>MNLFYKQRKNIHTKHMMRYLKYVFNDHFLLVMLIAMGGFGLYYSEFVKSLTPEFFLGRPFVIIIWSMSLLIGKIATLLKEPDMIFLLPKERQMTTYLKESFKGSIILPFGMILLISGITMPLLVATSNIEFSDFYMLVINLWLLKLAHLLIQIQGLYLNTKKITRIEESILLLLTIVSLIVNLYVVPWAGAICSFLFVIVCYQQTKKSLNENPLDWEKSIRLERKRLKKIYSFINLFTDVPGLQADIKRRAYLDVFLNKIKKEQRQTYTYLYARVFLRGTEYSGLVIRLTVIGGLILFFSDQLILNAIISVLFVYLIGFQLLPIYNEFDYMLMTQLYPIKKEQKLNAVENLIRKILMGVITIFSVVILIKLQDKVGGLLIIGLMIIEGIVFTKLYAPRRLKKLDKSLI</sequence>
<dbReference type="PIRSF" id="PIRSF037259">
    <property type="entry name" value="EcsB_ABC"/>
    <property type="match status" value="1"/>
</dbReference>
<feature type="transmembrane region" description="Helical" evidence="1">
    <location>
        <begin position="351"/>
        <end position="369"/>
    </location>
</feature>
<feature type="transmembrane region" description="Helical" evidence="1">
    <location>
        <begin position="170"/>
        <end position="200"/>
    </location>
</feature>
<feature type="transmembrane region" description="Helical" evidence="1">
    <location>
        <begin position="303"/>
        <end position="325"/>
    </location>
</feature>
<evidence type="ECO:0000313" key="2">
    <source>
        <dbReference type="EMBL" id="SLM85187.1"/>
    </source>
</evidence>
<dbReference type="OrthoDB" id="2447941at2"/>
<gene>
    <name evidence="2" type="ORF">FM121_03750</name>
</gene>
<feature type="transmembrane region" description="Helical" evidence="1">
    <location>
        <begin position="134"/>
        <end position="158"/>
    </location>
</feature>
<feature type="transmembrane region" description="Helical" evidence="1">
    <location>
        <begin position="375"/>
        <end position="396"/>
    </location>
</feature>
<dbReference type="Proteomes" id="UP000195918">
    <property type="component" value="Unassembled WGS sequence"/>
</dbReference>
<feature type="transmembrane region" description="Helical" evidence="1">
    <location>
        <begin position="20"/>
        <end position="43"/>
    </location>
</feature>
<dbReference type="InterPro" id="IPR010288">
    <property type="entry name" value="EcsB_ABC"/>
</dbReference>
<reference evidence="3" key="1">
    <citation type="submission" date="2017-02" db="EMBL/GenBank/DDBJ databases">
        <authorList>
            <person name="Dridi B."/>
        </authorList>
    </citation>
    <scope>NUCLEOTIDE SEQUENCE [LARGE SCALE GENOMIC DNA]</scope>
    <source>
        <strain evidence="3">bH819</strain>
    </source>
</reference>
<keyword evidence="3" id="KW-1185">Reference proteome</keyword>
<feature type="transmembrane region" description="Helical" evidence="1">
    <location>
        <begin position="99"/>
        <end position="122"/>
    </location>
</feature>